<dbReference type="InterPro" id="IPR027417">
    <property type="entry name" value="P-loop_NTPase"/>
</dbReference>
<accession>A0ABS5QIA1</accession>
<keyword evidence="2 7" id="KW-1003">Cell membrane</keyword>
<dbReference type="Pfam" id="PF08402">
    <property type="entry name" value="TOBE_2"/>
    <property type="match status" value="1"/>
</dbReference>
<dbReference type="SUPFAM" id="SSF50331">
    <property type="entry name" value="MOP-like"/>
    <property type="match status" value="1"/>
</dbReference>
<comment type="function">
    <text evidence="7">Part of the ABC transporter complex PotABCD involved in spermidine/putrescine import. Responsible for energy coupling to the transport system.</text>
</comment>
<dbReference type="PROSITE" id="PS50893">
    <property type="entry name" value="ABC_TRANSPORTER_2"/>
    <property type="match status" value="1"/>
</dbReference>
<protein>
    <recommendedName>
        <fullName evidence="7">Spermidine/putrescine import ATP-binding protein PotA</fullName>
        <ecNumber evidence="7">7.6.2.11</ecNumber>
    </recommendedName>
</protein>
<evidence type="ECO:0000256" key="3">
    <source>
        <dbReference type="ARBA" id="ARBA00022741"/>
    </source>
</evidence>
<comment type="caution">
    <text evidence="9">The sequence shown here is derived from an EMBL/GenBank/DDBJ whole genome shotgun (WGS) entry which is preliminary data.</text>
</comment>
<dbReference type="Pfam" id="PF00005">
    <property type="entry name" value="ABC_tran"/>
    <property type="match status" value="1"/>
</dbReference>
<gene>
    <name evidence="7" type="primary">potA</name>
    <name evidence="9" type="ORF">KHU32_20920</name>
</gene>
<dbReference type="Gene3D" id="3.40.50.300">
    <property type="entry name" value="P-loop containing nucleotide triphosphate hydrolases"/>
    <property type="match status" value="1"/>
</dbReference>
<keyword evidence="5 7" id="KW-1278">Translocase</keyword>
<dbReference type="NCBIfam" id="TIGR01187">
    <property type="entry name" value="potA"/>
    <property type="match status" value="1"/>
</dbReference>
<dbReference type="InterPro" id="IPR008995">
    <property type="entry name" value="Mo/tungstate-bd_C_term_dom"/>
</dbReference>
<dbReference type="InterPro" id="IPR005893">
    <property type="entry name" value="PotA-like"/>
</dbReference>
<dbReference type="PROSITE" id="PS00211">
    <property type="entry name" value="ABC_TRANSPORTER_1"/>
    <property type="match status" value="1"/>
</dbReference>
<evidence type="ECO:0000256" key="7">
    <source>
        <dbReference type="RuleBase" id="RU364083"/>
    </source>
</evidence>
<keyword evidence="10" id="KW-1185">Reference proteome</keyword>
<evidence type="ECO:0000259" key="8">
    <source>
        <dbReference type="PROSITE" id="PS50893"/>
    </source>
</evidence>
<dbReference type="InterPro" id="IPR050093">
    <property type="entry name" value="ABC_SmlMolc_Importer"/>
</dbReference>
<organism evidence="9 10">
    <name type="scientific">Roseococcus pinisoli</name>
    <dbReference type="NCBI Taxonomy" id="2835040"/>
    <lineage>
        <taxon>Bacteria</taxon>
        <taxon>Pseudomonadati</taxon>
        <taxon>Pseudomonadota</taxon>
        <taxon>Alphaproteobacteria</taxon>
        <taxon>Acetobacterales</taxon>
        <taxon>Roseomonadaceae</taxon>
        <taxon>Roseococcus</taxon>
    </lineage>
</organism>
<dbReference type="SMART" id="SM00382">
    <property type="entry name" value="AAA"/>
    <property type="match status" value="1"/>
</dbReference>
<dbReference type="InterPro" id="IPR003439">
    <property type="entry name" value="ABC_transporter-like_ATP-bd"/>
</dbReference>
<sequence>MAREPRPREPHLVALAAAMSGSVDLDAVTKRYGSETVVAGVSLVIPEGEFFTLLGPSGSGKTTTLSMLAGFVVPDEGRVLLGGQDMTRVPPRGRGLGMVFQNYAIFPHLNVAENVAFPLTVKGASKAEIKARVAEALAMVKLTGFETRYARQLSGGQQQRVALARAIVGHPKVVLMDEPLGALDKNLRYHMQVEIKEIQQRLGMTVIYVTHDQEEALTMSDRIAIMNHGRIAQMGPPREVYENPESSFVASFLGEANLVKVRRDGETVRGPGGAPLVAARGALSANEGLVFVRPEKVKVAAGTAELRPNHLPGQVLHASFLGNIMRYAVSAADGATFFCDVANGAGTEIHRAGDAVTLSWRAEDSRLLGS</sequence>
<dbReference type="PANTHER" id="PTHR42781:SF4">
    <property type="entry name" value="SPERMIDINE_PUTRESCINE IMPORT ATP-BINDING PROTEIN POTA"/>
    <property type="match status" value="1"/>
</dbReference>
<dbReference type="Proteomes" id="UP000766336">
    <property type="component" value="Unassembled WGS sequence"/>
</dbReference>
<evidence type="ECO:0000256" key="1">
    <source>
        <dbReference type="ARBA" id="ARBA00022448"/>
    </source>
</evidence>
<dbReference type="GO" id="GO:0005524">
    <property type="term" value="F:ATP binding"/>
    <property type="evidence" value="ECO:0007669"/>
    <property type="project" value="UniProtKB-KW"/>
</dbReference>
<name>A0ABS5QIA1_9PROT</name>
<dbReference type="InterPro" id="IPR013611">
    <property type="entry name" value="Transp-assoc_OB_typ2"/>
</dbReference>
<evidence type="ECO:0000313" key="10">
    <source>
        <dbReference type="Proteomes" id="UP000766336"/>
    </source>
</evidence>
<keyword evidence="1 7" id="KW-0813">Transport</keyword>
<reference evidence="9 10" key="1">
    <citation type="submission" date="2021-05" db="EMBL/GenBank/DDBJ databases">
        <title>Roseococcus sp. XZZS9, whole genome shotgun sequencing project.</title>
        <authorList>
            <person name="Zhao G."/>
            <person name="Shen L."/>
        </authorList>
    </citation>
    <scope>NUCLEOTIDE SEQUENCE [LARGE SCALE GENOMIC DNA]</scope>
    <source>
        <strain evidence="9 10">XZZS9</strain>
    </source>
</reference>
<comment type="subunit">
    <text evidence="7">The complex is composed of two ATP-binding proteins (PotA), two transmembrane proteins (PotB and PotC) and a solute-binding protein (PotD).</text>
</comment>
<evidence type="ECO:0000256" key="6">
    <source>
        <dbReference type="ARBA" id="ARBA00023136"/>
    </source>
</evidence>
<comment type="catalytic activity">
    <reaction evidence="7">
        <text>ATP + H2O + polyamine-[polyamine-binding protein]Side 1 = ADP + phosphate + polyamineSide 2 + [polyamine-binding protein]Side 1.</text>
        <dbReference type="EC" id="7.6.2.11"/>
    </reaction>
</comment>
<dbReference type="RefSeq" id="WP_213672122.1">
    <property type="nucleotide sequence ID" value="NZ_JAHCDA010000005.1"/>
</dbReference>
<dbReference type="InterPro" id="IPR003593">
    <property type="entry name" value="AAA+_ATPase"/>
</dbReference>
<evidence type="ECO:0000313" key="9">
    <source>
        <dbReference type="EMBL" id="MBS7813415.1"/>
    </source>
</evidence>
<feature type="domain" description="ABC transporter" evidence="8">
    <location>
        <begin position="23"/>
        <end position="253"/>
    </location>
</feature>
<dbReference type="InterPro" id="IPR017871">
    <property type="entry name" value="ABC_transporter-like_CS"/>
</dbReference>
<keyword evidence="6 7" id="KW-0472">Membrane</keyword>
<comment type="similarity">
    <text evidence="7">Belongs to the ABC transporter superfamily. Spermidine/putrescine importer (TC 3.A.1.11.1) family.</text>
</comment>
<evidence type="ECO:0000256" key="5">
    <source>
        <dbReference type="ARBA" id="ARBA00022967"/>
    </source>
</evidence>
<dbReference type="SUPFAM" id="SSF52540">
    <property type="entry name" value="P-loop containing nucleoside triphosphate hydrolases"/>
    <property type="match status" value="1"/>
</dbReference>
<keyword evidence="4 7" id="KW-0067">ATP-binding</keyword>
<keyword evidence="3 7" id="KW-0547">Nucleotide-binding</keyword>
<dbReference type="EC" id="7.6.2.11" evidence="7"/>
<dbReference type="EMBL" id="JAHCDA010000005">
    <property type="protein sequence ID" value="MBS7813415.1"/>
    <property type="molecule type" value="Genomic_DNA"/>
</dbReference>
<evidence type="ECO:0000256" key="2">
    <source>
        <dbReference type="ARBA" id="ARBA00022475"/>
    </source>
</evidence>
<proteinExistence type="inferred from homology"/>
<dbReference type="PANTHER" id="PTHR42781">
    <property type="entry name" value="SPERMIDINE/PUTRESCINE IMPORT ATP-BINDING PROTEIN POTA"/>
    <property type="match status" value="1"/>
</dbReference>
<evidence type="ECO:0000256" key="4">
    <source>
        <dbReference type="ARBA" id="ARBA00022840"/>
    </source>
</evidence>